<sequence>MQRAVRTFGVEPVEVTPVERGYTNNRRWVVRAADGKSVFVKQAVDEQTAWWLRTERLRYRQIPAGCRPRVLGWSDDGAEPILLLEDLSGCRWPPPWCPADVEAVLGMLHELSAAPAPPGLPPVAASWLATGGWPEVAAHPDRFLALGLCTAGWLDRTLPELIEAARFDCLNGGSTVHLDVRSDNICFRDGRAMLVDWNLAALGNPDVDIAFWLPSLRLENGPAPDRVYRGDPRIVAVIAGFFAAQAGRPPLPQAPRVRRLQRRQLTVALPWALRTLGLPPPDLIRGAGEDPR</sequence>
<dbReference type="Gene3D" id="3.90.1200.10">
    <property type="match status" value="1"/>
</dbReference>
<dbReference type="Pfam" id="PF01636">
    <property type="entry name" value="APH"/>
    <property type="match status" value="1"/>
</dbReference>
<evidence type="ECO:0000313" key="3">
    <source>
        <dbReference type="Proteomes" id="UP000656042"/>
    </source>
</evidence>
<dbReference type="InterPro" id="IPR011009">
    <property type="entry name" value="Kinase-like_dom_sf"/>
</dbReference>
<proteinExistence type="predicted"/>
<gene>
    <name evidence="2" type="ORF">GCM10012284_25890</name>
</gene>
<accession>A0A8J3FNB7</accession>
<evidence type="ECO:0000259" key="1">
    <source>
        <dbReference type="Pfam" id="PF01636"/>
    </source>
</evidence>
<protein>
    <recommendedName>
        <fullName evidence="1">Aminoglycoside phosphotransferase domain-containing protein</fullName>
    </recommendedName>
</protein>
<keyword evidence="3" id="KW-1185">Reference proteome</keyword>
<dbReference type="SUPFAM" id="SSF56112">
    <property type="entry name" value="Protein kinase-like (PK-like)"/>
    <property type="match status" value="1"/>
</dbReference>
<feature type="domain" description="Aminoglycoside phosphotransferase" evidence="1">
    <location>
        <begin position="17"/>
        <end position="228"/>
    </location>
</feature>
<dbReference type="AlphaFoldDB" id="A0A8J3FNB7"/>
<evidence type="ECO:0000313" key="2">
    <source>
        <dbReference type="EMBL" id="GGK90871.1"/>
    </source>
</evidence>
<dbReference type="Proteomes" id="UP000656042">
    <property type="component" value="Unassembled WGS sequence"/>
</dbReference>
<dbReference type="InterPro" id="IPR002575">
    <property type="entry name" value="Aminoglycoside_PTrfase"/>
</dbReference>
<organism evidence="2 3">
    <name type="scientific">Mangrovihabitans endophyticus</name>
    <dbReference type="NCBI Taxonomy" id="1751298"/>
    <lineage>
        <taxon>Bacteria</taxon>
        <taxon>Bacillati</taxon>
        <taxon>Actinomycetota</taxon>
        <taxon>Actinomycetes</taxon>
        <taxon>Micromonosporales</taxon>
        <taxon>Micromonosporaceae</taxon>
        <taxon>Mangrovihabitans</taxon>
    </lineage>
</organism>
<name>A0A8J3FNB7_9ACTN</name>
<reference evidence="2" key="2">
    <citation type="submission" date="2020-09" db="EMBL/GenBank/DDBJ databases">
        <authorList>
            <person name="Sun Q."/>
            <person name="Zhou Y."/>
        </authorList>
    </citation>
    <scope>NUCLEOTIDE SEQUENCE</scope>
    <source>
        <strain evidence="2">CGMCC 4.7299</strain>
    </source>
</reference>
<dbReference type="EMBL" id="BMMX01000009">
    <property type="protein sequence ID" value="GGK90871.1"/>
    <property type="molecule type" value="Genomic_DNA"/>
</dbReference>
<dbReference type="RefSeq" id="WP_189079429.1">
    <property type="nucleotide sequence ID" value="NZ_BMMX01000009.1"/>
</dbReference>
<comment type="caution">
    <text evidence="2">The sequence shown here is derived from an EMBL/GenBank/DDBJ whole genome shotgun (WGS) entry which is preliminary data.</text>
</comment>
<reference evidence="2" key="1">
    <citation type="journal article" date="2014" name="Int. J. Syst. Evol. Microbiol.">
        <title>Complete genome sequence of Corynebacterium casei LMG S-19264T (=DSM 44701T), isolated from a smear-ripened cheese.</title>
        <authorList>
            <consortium name="US DOE Joint Genome Institute (JGI-PGF)"/>
            <person name="Walter F."/>
            <person name="Albersmeier A."/>
            <person name="Kalinowski J."/>
            <person name="Ruckert C."/>
        </authorList>
    </citation>
    <scope>NUCLEOTIDE SEQUENCE</scope>
    <source>
        <strain evidence="2">CGMCC 4.7299</strain>
    </source>
</reference>